<reference evidence="8 9" key="1">
    <citation type="submission" date="2009-07" db="EMBL/GenBank/DDBJ databases">
        <authorList>
            <person name="Madupu R."/>
            <person name="Sebastian Y."/>
            <person name="Durkin A.S."/>
            <person name="Torralba M."/>
            <person name="Methe B."/>
            <person name="Sutton G.G."/>
            <person name="Strausberg R.L."/>
            <person name="Nelson K.E."/>
        </authorList>
    </citation>
    <scope>NUCLEOTIDE SEQUENCE [LARGE SCALE GENOMIC DNA]</scope>
    <source>
        <strain evidence="8 9">RM3268</strain>
    </source>
</reference>
<keyword evidence="4 5" id="KW-0143">Chaperone</keyword>
<dbReference type="SUPFAM" id="SSF50346">
    <property type="entry name" value="PRC-barrel domain"/>
    <property type="match status" value="1"/>
</dbReference>
<accession>C8PL70</accession>
<dbReference type="PANTHER" id="PTHR33692">
    <property type="entry name" value="RIBOSOME MATURATION FACTOR RIMM"/>
    <property type="match status" value="1"/>
</dbReference>
<evidence type="ECO:0000313" key="8">
    <source>
        <dbReference type="EMBL" id="EEV16485.1"/>
    </source>
</evidence>
<dbReference type="RefSeq" id="WP_005873157.1">
    <property type="nucleotide sequence ID" value="NZ_ACYG01000031.1"/>
</dbReference>
<dbReference type="EMBL" id="ACYG01000031">
    <property type="protein sequence ID" value="EEV16485.1"/>
    <property type="molecule type" value="Genomic_DNA"/>
</dbReference>
<proteinExistence type="inferred from homology"/>
<dbReference type="InterPro" id="IPR056792">
    <property type="entry name" value="PRC_RimM"/>
</dbReference>
<dbReference type="Pfam" id="PF01782">
    <property type="entry name" value="RimM"/>
    <property type="match status" value="1"/>
</dbReference>
<keyword evidence="2 5" id="KW-0690">Ribosome biogenesis</keyword>
<dbReference type="InterPro" id="IPR009000">
    <property type="entry name" value="Transl_B-barrel_sf"/>
</dbReference>
<sequence>MPDDLLEVAKLGRTIGLKGAVKIFDRSDFPSQFKKGAKFYLRNGEILEILSFSGANFSAIFKNYESVEAAANLTNQILYRSKEDTRKFCKLQKGEFFYFDIIGLEIYEDGAVLGRVRDISQIGSGYLFEVETDESLISQTLPKEFFIPYVDAYVKEISLSERKIFTQNARAILENS</sequence>
<comment type="subunit">
    <text evidence="5">Binds ribosomal protein uS19.</text>
</comment>
<evidence type="ECO:0000256" key="3">
    <source>
        <dbReference type="ARBA" id="ARBA00022552"/>
    </source>
</evidence>
<dbReference type="STRING" id="824.CGRAC_1714"/>
<feature type="domain" description="RimM N-terminal" evidence="6">
    <location>
        <begin position="8"/>
        <end position="83"/>
    </location>
</feature>
<evidence type="ECO:0000256" key="1">
    <source>
        <dbReference type="ARBA" id="ARBA00022490"/>
    </source>
</evidence>
<dbReference type="InterPro" id="IPR011961">
    <property type="entry name" value="RimM"/>
</dbReference>
<protein>
    <recommendedName>
        <fullName evidence="5">Ribosome maturation factor RimM</fullName>
    </recommendedName>
</protein>
<comment type="function">
    <text evidence="5">An accessory protein needed during the final step in the assembly of 30S ribosomal subunit, possibly for assembly of the head region. Essential for efficient processing of 16S rRNA. May be needed both before and after RbfA during the maturation of 16S rRNA. It has affinity for free ribosomal 30S subunits but not for 70S ribosomes.</text>
</comment>
<dbReference type="eggNOG" id="COG0806">
    <property type="taxonomic scope" value="Bacteria"/>
</dbReference>
<dbReference type="InterPro" id="IPR002676">
    <property type="entry name" value="RimM_N"/>
</dbReference>
<dbReference type="SUPFAM" id="SSF50447">
    <property type="entry name" value="Translation proteins"/>
    <property type="match status" value="1"/>
</dbReference>
<comment type="subcellular location">
    <subcellularLocation>
        <location evidence="5">Cytoplasm</location>
    </subcellularLocation>
</comment>
<evidence type="ECO:0000313" key="9">
    <source>
        <dbReference type="Proteomes" id="UP000005709"/>
    </source>
</evidence>
<gene>
    <name evidence="5 8" type="primary">rimM</name>
    <name evidence="8" type="ORF">CAMGR0001_2861</name>
</gene>
<keyword evidence="1 5" id="KW-0963">Cytoplasm</keyword>
<dbReference type="Proteomes" id="UP000005709">
    <property type="component" value="Unassembled WGS sequence"/>
</dbReference>
<keyword evidence="3 5" id="KW-0698">rRNA processing</keyword>
<dbReference type="GO" id="GO:0006364">
    <property type="term" value="P:rRNA processing"/>
    <property type="evidence" value="ECO:0007669"/>
    <property type="project" value="UniProtKB-UniRule"/>
</dbReference>
<keyword evidence="9" id="KW-1185">Reference proteome</keyword>
<dbReference type="PANTHER" id="PTHR33692:SF1">
    <property type="entry name" value="RIBOSOME MATURATION FACTOR RIMM"/>
    <property type="match status" value="1"/>
</dbReference>
<dbReference type="InterPro" id="IPR011033">
    <property type="entry name" value="PRC_barrel-like_sf"/>
</dbReference>
<dbReference type="Pfam" id="PF24986">
    <property type="entry name" value="PRC_RimM"/>
    <property type="match status" value="1"/>
</dbReference>
<dbReference type="Gene3D" id="2.40.30.60">
    <property type="entry name" value="RimM"/>
    <property type="match status" value="1"/>
</dbReference>
<organism evidence="8 9">
    <name type="scientific">Campylobacter gracilis RM3268</name>
    <dbReference type="NCBI Taxonomy" id="553220"/>
    <lineage>
        <taxon>Bacteria</taxon>
        <taxon>Pseudomonadati</taxon>
        <taxon>Campylobacterota</taxon>
        <taxon>Epsilonproteobacteria</taxon>
        <taxon>Campylobacterales</taxon>
        <taxon>Campylobacteraceae</taxon>
        <taxon>Campylobacter</taxon>
    </lineage>
</organism>
<dbReference type="GO" id="GO:0005840">
    <property type="term" value="C:ribosome"/>
    <property type="evidence" value="ECO:0007669"/>
    <property type="project" value="InterPro"/>
</dbReference>
<evidence type="ECO:0000256" key="2">
    <source>
        <dbReference type="ARBA" id="ARBA00022517"/>
    </source>
</evidence>
<comment type="similarity">
    <text evidence="5">Belongs to the RimM family.</text>
</comment>
<dbReference type="AlphaFoldDB" id="C8PL70"/>
<dbReference type="GO" id="GO:0005737">
    <property type="term" value="C:cytoplasm"/>
    <property type="evidence" value="ECO:0007669"/>
    <property type="project" value="UniProtKB-SubCell"/>
</dbReference>
<dbReference type="GO" id="GO:0043022">
    <property type="term" value="F:ribosome binding"/>
    <property type="evidence" value="ECO:0007669"/>
    <property type="project" value="InterPro"/>
</dbReference>
<dbReference type="HAMAP" id="MF_00014">
    <property type="entry name" value="Ribosome_mat_RimM"/>
    <property type="match status" value="1"/>
</dbReference>
<comment type="caution">
    <text evidence="8">The sequence shown here is derived from an EMBL/GenBank/DDBJ whole genome shotgun (WGS) entry which is preliminary data.</text>
</comment>
<dbReference type="OrthoDB" id="9810331at2"/>
<evidence type="ECO:0000259" key="7">
    <source>
        <dbReference type="Pfam" id="PF24986"/>
    </source>
</evidence>
<feature type="domain" description="Ribosome maturation factor RimM PRC barrel" evidence="7">
    <location>
        <begin position="99"/>
        <end position="164"/>
    </location>
</feature>
<comment type="domain">
    <text evidence="5">The PRC barrel domain binds ribosomal protein uS19.</text>
</comment>
<dbReference type="GO" id="GO:0042274">
    <property type="term" value="P:ribosomal small subunit biogenesis"/>
    <property type="evidence" value="ECO:0007669"/>
    <property type="project" value="UniProtKB-UniRule"/>
</dbReference>
<dbReference type="NCBIfam" id="TIGR02273">
    <property type="entry name" value="16S_RimM"/>
    <property type="match status" value="1"/>
</dbReference>
<evidence type="ECO:0000256" key="5">
    <source>
        <dbReference type="HAMAP-Rule" id="MF_00014"/>
    </source>
</evidence>
<evidence type="ECO:0000259" key="6">
    <source>
        <dbReference type="Pfam" id="PF01782"/>
    </source>
</evidence>
<evidence type="ECO:0000256" key="4">
    <source>
        <dbReference type="ARBA" id="ARBA00023186"/>
    </source>
</evidence>
<name>C8PL70_9BACT</name>
<dbReference type="InterPro" id="IPR036976">
    <property type="entry name" value="RimM_N_sf"/>
</dbReference>
<dbReference type="Gene3D" id="2.30.30.240">
    <property type="entry name" value="PRC-barrel domain"/>
    <property type="match status" value="1"/>
</dbReference>